<comment type="caution">
    <text evidence="2">The sequence shown here is derived from an EMBL/GenBank/DDBJ whole genome shotgun (WGS) entry which is preliminary data.</text>
</comment>
<dbReference type="Proteomes" id="UP001189429">
    <property type="component" value="Unassembled WGS sequence"/>
</dbReference>
<accession>A0ABN9STQ3</accession>
<feature type="compositionally biased region" description="Low complexity" evidence="1">
    <location>
        <begin position="28"/>
        <end position="38"/>
    </location>
</feature>
<sequence length="125" mass="12488">MGAEPAAAPARAPASGAAFPASEDSRLADPPSSPEAAAAPAAQLWARLVGLSAAERAAAIGALNGPQRAGLRQFLEARRQTRTGDGDADAPRGDPVVVKEGTPLHPLAPRHRVGAAPRAPAPGAQ</sequence>
<keyword evidence="3" id="KW-1185">Reference proteome</keyword>
<gene>
    <name evidence="2" type="ORF">PCOR1329_LOCUS32512</name>
</gene>
<evidence type="ECO:0000313" key="3">
    <source>
        <dbReference type="Proteomes" id="UP001189429"/>
    </source>
</evidence>
<evidence type="ECO:0000313" key="2">
    <source>
        <dbReference type="EMBL" id="CAK0835823.1"/>
    </source>
</evidence>
<reference evidence="2" key="1">
    <citation type="submission" date="2023-10" db="EMBL/GenBank/DDBJ databases">
        <authorList>
            <person name="Chen Y."/>
            <person name="Shah S."/>
            <person name="Dougan E. K."/>
            <person name="Thang M."/>
            <person name="Chan C."/>
        </authorList>
    </citation>
    <scope>NUCLEOTIDE SEQUENCE [LARGE SCALE GENOMIC DNA]</scope>
</reference>
<feature type="compositionally biased region" description="Low complexity" evidence="1">
    <location>
        <begin position="114"/>
        <end position="125"/>
    </location>
</feature>
<evidence type="ECO:0000256" key="1">
    <source>
        <dbReference type="SAM" id="MobiDB-lite"/>
    </source>
</evidence>
<feature type="region of interest" description="Disordered" evidence="1">
    <location>
        <begin position="1"/>
        <end position="38"/>
    </location>
</feature>
<organism evidence="2 3">
    <name type="scientific">Prorocentrum cordatum</name>
    <dbReference type="NCBI Taxonomy" id="2364126"/>
    <lineage>
        <taxon>Eukaryota</taxon>
        <taxon>Sar</taxon>
        <taxon>Alveolata</taxon>
        <taxon>Dinophyceae</taxon>
        <taxon>Prorocentrales</taxon>
        <taxon>Prorocentraceae</taxon>
        <taxon>Prorocentrum</taxon>
    </lineage>
</organism>
<dbReference type="EMBL" id="CAUYUJ010013224">
    <property type="protein sequence ID" value="CAK0835823.1"/>
    <property type="molecule type" value="Genomic_DNA"/>
</dbReference>
<feature type="compositionally biased region" description="Low complexity" evidence="1">
    <location>
        <begin position="1"/>
        <end position="21"/>
    </location>
</feature>
<feature type="non-terminal residue" evidence="2">
    <location>
        <position position="125"/>
    </location>
</feature>
<name>A0ABN9STQ3_9DINO</name>
<protein>
    <submittedName>
        <fullName evidence="2">Uncharacterized protein</fullName>
    </submittedName>
</protein>
<feature type="compositionally biased region" description="Basic and acidic residues" evidence="1">
    <location>
        <begin position="78"/>
        <end position="92"/>
    </location>
</feature>
<feature type="region of interest" description="Disordered" evidence="1">
    <location>
        <begin position="78"/>
        <end position="125"/>
    </location>
</feature>
<proteinExistence type="predicted"/>